<evidence type="ECO:0000313" key="3">
    <source>
        <dbReference type="Proteomes" id="UP000530564"/>
    </source>
</evidence>
<sequence length="130" mass="13516">MILKRALYYVVAAVALAATAVVCVVFLAMALHAGLKPMVGEAWAGVLVAAAAALLAGLIGMVLLMMANPPRRHHKRDQDKDLSSRMFELAQAKPWVALGIVGAVAAVALKNPRTTATVVSALMAGRASKS</sequence>
<keyword evidence="3" id="KW-1185">Reference proteome</keyword>
<dbReference type="AlphaFoldDB" id="A0A840A0L3"/>
<dbReference type="EMBL" id="JACIDK010000002">
    <property type="protein sequence ID" value="MBB3890897.1"/>
    <property type="molecule type" value="Genomic_DNA"/>
</dbReference>
<feature type="transmembrane region" description="Helical" evidence="1">
    <location>
        <begin position="7"/>
        <end position="31"/>
    </location>
</feature>
<gene>
    <name evidence="2" type="ORF">GGQ61_001614</name>
</gene>
<dbReference type="RefSeq" id="WP_183771356.1">
    <property type="nucleotide sequence ID" value="NZ_JACIDK010000002.1"/>
</dbReference>
<evidence type="ECO:0000313" key="2">
    <source>
        <dbReference type="EMBL" id="MBB3890897.1"/>
    </source>
</evidence>
<proteinExistence type="predicted"/>
<protein>
    <submittedName>
        <fullName evidence="2">Putative membrane protein</fullName>
    </submittedName>
</protein>
<comment type="caution">
    <text evidence="2">The sequence shown here is derived from an EMBL/GenBank/DDBJ whole genome shotgun (WGS) entry which is preliminary data.</text>
</comment>
<feature type="transmembrane region" description="Helical" evidence="1">
    <location>
        <begin position="43"/>
        <end position="66"/>
    </location>
</feature>
<keyword evidence="1" id="KW-0812">Transmembrane</keyword>
<name>A0A840A0L3_9CAUL</name>
<organism evidence="2 3">
    <name type="scientific">Phenylobacterium haematophilum</name>
    <dbReference type="NCBI Taxonomy" id="98513"/>
    <lineage>
        <taxon>Bacteria</taxon>
        <taxon>Pseudomonadati</taxon>
        <taxon>Pseudomonadota</taxon>
        <taxon>Alphaproteobacteria</taxon>
        <taxon>Caulobacterales</taxon>
        <taxon>Caulobacteraceae</taxon>
        <taxon>Phenylobacterium</taxon>
    </lineage>
</organism>
<evidence type="ECO:0000256" key="1">
    <source>
        <dbReference type="SAM" id="Phobius"/>
    </source>
</evidence>
<keyword evidence="1" id="KW-1133">Transmembrane helix</keyword>
<reference evidence="2 3" key="1">
    <citation type="submission" date="2020-08" db="EMBL/GenBank/DDBJ databases">
        <title>Genomic Encyclopedia of Type Strains, Phase IV (KMG-IV): sequencing the most valuable type-strain genomes for metagenomic binning, comparative biology and taxonomic classification.</title>
        <authorList>
            <person name="Goeker M."/>
        </authorList>
    </citation>
    <scope>NUCLEOTIDE SEQUENCE [LARGE SCALE GENOMIC DNA]</scope>
    <source>
        <strain evidence="2 3">DSM 21793</strain>
    </source>
</reference>
<keyword evidence="1" id="KW-0472">Membrane</keyword>
<dbReference type="Proteomes" id="UP000530564">
    <property type="component" value="Unassembled WGS sequence"/>
</dbReference>
<accession>A0A840A0L3</accession>